<reference evidence="1" key="1">
    <citation type="journal article" date="2014" name="Front. Microbiol.">
        <title>High frequency of phylogenetically diverse reductive dehalogenase-homologous genes in deep subseafloor sedimentary metagenomes.</title>
        <authorList>
            <person name="Kawai M."/>
            <person name="Futagami T."/>
            <person name="Toyoda A."/>
            <person name="Takaki Y."/>
            <person name="Nishi S."/>
            <person name="Hori S."/>
            <person name="Arai W."/>
            <person name="Tsubouchi T."/>
            <person name="Morono Y."/>
            <person name="Uchiyama I."/>
            <person name="Ito T."/>
            <person name="Fujiyama A."/>
            <person name="Inagaki F."/>
            <person name="Takami H."/>
        </authorList>
    </citation>
    <scope>NUCLEOTIDE SEQUENCE</scope>
    <source>
        <strain evidence="1">Expedition CK06-06</strain>
    </source>
</reference>
<evidence type="ECO:0008006" key="2">
    <source>
        <dbReference type="Google" id="ProtNLM"/>
    </source>
</evidence>
<dbReference type="EMBL" id="BARU01048715">
    <property type="protein sequence ID" value="GAH98610.1"/>
    <property type="molecule type" value="Genomic_DNA"/>
</dbReference>
<accession>X1KYB3</accession>
<sequence length="38" mass="4403">VEVPISYKGRTNAEGKKIVLWRDGLLGLWAIIKFRFID</sequence>
<gene>
    <name evidence="1" type="ORF">S03H2_72225</name>
</gene>
<organism evidence="1">
    <name type="scientific">marine sediment metagenome</name>
    <dbReference type="NCBI Taxonomy" id="412755"/>
    <lineage>
        <taxon>unclassified sequences</taxon>
        <taxon>metagenomes</taxon>
        <taxon>ecological metagenomes</taxon>
    </lineage>
</organism>
<protein>
    <recommendedName>
        <fullName evidence="2">Glycosyl transferase</fullName>
    </recommendedName>
</protein>
<feature type="non-terminal residue" evidence="1">
    <location>
        <position position="1"/>
    </location>
</feature>
<name>X1KYB3_9ZZZZ</name>
<evidence type="ECO:0000313" key="1">
    <source>
        <dbReference type="EMBL" id="GAH98610.1"/>
    </source>
</evidence>
<proteinExistence type="predicted"/>
<comment type="caution">
    <text evidence="1">The sequence shown here is derived from an EMBL/GenBank/DDBJ whole genome shotgun (WGS) entry which is preliminary data.</text>
</comment>
<dbReference type="AlphaFoldDB" id="X1KYB3"/>